<dbReference type="EMBL" id="JBDKXB010000031">
    <property type="protein sequence ID" value="MEY6433895.1"/>
    <property type="molecule type" value="Genomic_DNA"/>
</dbReference>
<evidence type="ECO:0000313" key="2">
    <source>
        <dbReference type="EMBL" id="MEY6433895.1"/>
    </source>
</evidence>
<keyword evidence="1" id="KW-0472">Membrane</keyword>
<organism evidence="2 3">
    <name type="scientific">Thioalkalicoccus limnaeus</name>
    <dbReference type="NCBI Taxonomy" id="120681"/>
    <lineage>
        <taxon>Bacteria</taxon>
        <taxon>Pseudomonadati</taxon>
        <taxon>Pseudomonadota</taxon>
        <taxon>Gammaproteobacteria</taxon>
        <taxon>Chromatiales</taxon>
        <taxon>Chromatiaceae</taxon>
        <taxon>Thioalkalicoccus</taxon>
    </lineage>
</organism>
<feature type="transmembrane region" description="Helical" evidence="1">
    <location>
        <begin position="382"/>
        <end position="399"/>
    </location>
</feature>
<gene>
    <name evidence="2" type="ORF">ABC977_15940</name>
</gene>
<feature type="transmembrane region" description="Helical" evidence="1">
    <location>
        <begin position="248"/>
        <end position="271"/>
    </location>
</feature>
<comment type="caution">
    <text evidence="2">The sequence shown here is derived from an EMBL/GenBank/DDBJ whole genome shotgun (WGS) entry which is preliminary data.</text>
</comment>
<dbReference type="RefSeq" id="WP_369668281.1">
    <property type="nucleotide sequence ID" value="NZ_JBDKXB010000031.1"/>
</dbReference>
<proteinExistence type="predicted"/>
<sequence length="433" mass="46408">MIGLAGLSLERAPPLWVPMPFLVVAPLFATLFALILITDGPVVMSRWSPTLIGATHLLVLGYVMMVMFGAVQQMLPVVAGSPIPRGRGVALLLFGLLALGTPILGLGLMALTPWAIGLGGGLVVISILLFIASASISLARSPAHGPTITALWLAVFSLLATLLLGAWLATGYLGLGWSLPRTMTNPHLAWGLIGWVGLLIAGVAYQVVPMFQMTPEYPAAFARLYAPFVVIQLLLQTGATLWPAPPWTAVLGALATGLAALALAAFAVVTLRLQAQRRRRVPDVTLTFWRIGLLALLGAILLWGIGSLAPALGQQSVWPLMLAWLFVVGFAISIINGMLYKIVPFLVWLHLNQIRGRSPQPGGPRVPSMHEIITPRRAHIQLILHLIGLLAGLVALVWSPLWKPALLAFAASNVLLTWNLTLAIERYRVERAA</sequence>
<keyword evidence="1" id="KW-0812">Transmembrane</keyword>
<feature type="transmembrane region" description="Helical" evidence="1">
    <location>
        <begin position="89"/>
        <end position="108"/>
    </location>
</feature>
<feature type="transmembrane region" description="Helical" evidence="1">
    <location>
        <begin position="291"/>
        <end position="312"/>
    </location>
</feature>
<reference evidence="2 3" key="1">
    <citation type="submission" date="2024-05" db="EMBL/GenBank/DDBJ databases">
        <title>Genome Sequence and Characterization of the New Strain Purple Sulfur Bacterium of Genus Thioalkalicoccus.</title>
        <authorList>
            <person name="Bryantseva I.A."/>
            <person name="Kyndt J.A."/>
            <person name="Imhoff J.F."/>
        </authorList>
    </citation>
    <scope>NUCLEOTIDE SEQUENCE [LARGE SCALE GENOMIC DNA]</scope>
    <source>
        <strain evidence="2 3">Um2</strain>
    </source>
</reference>
<feature type="transmembrane region" description="Helical" evidence="1">
    <location>
        <begin position="114"/>
        <end position="139"/>
    </location>
</feature>
<keyword evidence="3" id="KW-1185">Reference proteome</keyword>
<evidence type="ECO:0000256" key="1">
    <source>
        <dbReference type="SAM" id="Phobius"/>
    </source>
</evidence>
<feature type="transmembrane region" description="Helical" evidence="1">
    <location>
        <begin position="187"/>
        <end position="208"/>
    </location>
</feature>
<dbReference type="Proteomes" id="UP001564408">
    <property type="component" value="Unassembled WGS sequence"/>
</dbReference>
<feature type="transmembrane region" description="Helical" evidence="1">
    <location>
        <begin position="405"/>
        <end position="424"/>
    </location>
</feature>
<name>A0ABV4BH86_9GAMM</name>
<feature type="transmembrane region" description="Helical" evidence="1">
    <location>
        <begin position="15"/>
        <end position="37"/>
    </location>
</feature>
<feature type="transmembrane region" description="Helical" evidence="1">
    <location>
        <begin position="57"/>
        <end position="77"/>
    </location>
</feature>
<feature type="transmembrane region" description="Helical" evidence="1">
    <location>
        <begin position="324"/>
        <end position="349"/>
    </location>
</feature>
<evidence type="ECO:0000313" key="3">
    <source>
        <dbReference type="Proteomes" id="UP001564408"/>
    </source>
</evidence>
<protein>
    <recommendedName>
        <fullName evidence="4">Permease</fullName>
    </recommendedName>
</protein>
<keyword evidence="1" id="KW-1133">Transmembrane helix</keyword>
<feature type="transmembrane region" description="Helical" evidence="1">
    <location>
        <begin position="151"/>
        <end position="175"/>
    </location>
</feature>
<evidence type="ECO:0008006" key="4">
    <source>
        <dbReference type="Google" id="ProtNLM"/>
    </source>
</evidence>
<accession>A0ABV4BH86</accession>